<proteinExistence type="predicted"/>
<reference evidence="1" key="1">
    <citation type="journal article" date="2020" name="Nature">
        <title>Giant virus diversity and host interactions through global metagenomics.</title>
        <authorList>
            <person name="Schulz F."/>
            <person name="Roux S."/>
            <person name="Paez-Espino D."/>
            <person name="Jungbluth S."/>
            <person name="Walsh D.A."/>
            <person name="Denef V.J."/>
            <person name="McMahon K.D."/>
            <person name="Konstantinidis K.T."/>
            <person name="Eloe-Fadrosh E.A."/>
            <person name="Kyrpides N.C."/>
            <person name="Woyke T."/>
        </authorList>
    </citation>
    <scope>NUCLEOTIDE SEQUENCE</scope>
    <source>
        <strain evidence="1">GVMAG-M-3300021354-14</strain>
    </source>
</reference>
<dbReference type="EMBL" id="MN739449">
    <property type="protein sequence ID" value="QHT05068.1"/>
    <property type="molecule type" value="Genomic_DNA"/>
</dbReference>
<protein>
    <submittedName>
        <fullName evidence="1">Uncharacterized protein</fullName>
    </submittedName>
</protein>
<sequence length="81" mass="9283">MEVIRKKASYSVILENPKENTVTLRKTCGCTRISTGNASGNTSRPIYFCEEHGMYYSSLPNIQRDLYEQFDSMLVRIALNK</sequence>
<organism evidence="1">
    <name type="scientific">viral metagenome</name>
    <dbReference type="NCBI Taxonomy" id="1070528"/>
    <lineage>
        <taxon>unclassified sequences</taxon>
        <taxon>metagenomes</taxon>
        <taxon>organismal metagenomes</taxon>
    </lineage>
</organism>
<name>A0A6C0CKD7_9ZZZZ</name>
<accession>A0A6C0CKD7</accession>
<evidence type="ECO:0000313" key="1">
    <source>
        <dbReference type="EMBL" id="QHT05068.1"/>
    </source>
</evidence>
<dbReference type="AlphaFoldDB" id="A0A6C0CKD7"/>